<dbReference type="SUPFAM" id="SSF50475">
    <property type="entry name" value="FMN-binding split barrel"/>
    <property type="match status" value="1"/>
</dbReference>
<dbReference type="EMBL" id="BMDW01000020">
    <property type="protein sequence ID" value="GGA56651.1"/>
    <property type="molecule type" value="Genomic_DNA"/>
</dbReference>
<proteinExistence type="predicted"/>
<dbReference type="PANTHER" id="PTHR43812">
    <property type="entry name" value="BLR2425 PROTEIN"/>
    <property type="match status" value="1"/>
</dbReference>
<dbReference type="RefSeq" id="WP_188448714.1">
    <property type="nucleotide sequence ID" value="NZ_BMDW01000020.1"/>
</dbReference>
<feature type="domain" description="Flavin reductase like" evidence="1">
    <location>
        <begin position="26"/>
        <end position="179"/>
    </location>
</feature>
<dbReference type="InterPro" id="IPR002563">
    <property type="entry name" value="Flavin_Rdtase-like_dom"/>
</dbReference>
<dbReference type="Pfam" id="PF01613">
    <property type="entry name" value="Flavin_Reduct"/>
    <property type="match status" value="1"/>
</dbReference>
<evidence type="ECO:0000313" key="2">
    <source>
        <dbReference type="EMBL" id="GGA56651.1"/>
    </source>
</evidence>
<sequence>MLQHHFYEPRDGHKGVPGLAHDPLNAIIAPRPIGWISTLGANGTRNLAPYSFFNLFNYRPPIIGFASIGWKDSAANIAATGAFVWNLATRDLAEAMNASSATVASDVDEFTLAGLAAAPARLVAPPRVAASPVAFECRHTQTLRLTDQAGAELDTWLILGEVIGIHIAPDLITDGSYRTSAAHPILRGGGPGDYFEVGEEALFRMGRPE</sequence>
<keyword evidence="3" id="KW-1185">Reference proteome</keyword>
<protein>
    <submittedName>
        <fullName evidence="2">Asp/Glu/hydantoin racemase</fullName>
    </submittedName>
</protein>
<evidence type="ECO:0000313" key="3">
    <source>
        <dbReference type="Proteomes" id="UP000618591"/>
    </source>
</evidence>
<dbReference type="Gene3D" id="2.30.110.10">
    <property type="entry name" value="Electron Transport, Fmn-binding Protein, Chain A"/>
    <property type="match status" value="1"/>
</dbReference>
<evidence type="ECO:0000259" key="1">
    <source>
        <dbReference type="SMART" id="SM00903"/>
    </source>
</evidence>
<dbReference type="InterPro" id="IPR012349">
    <property type="entry name" value="Split_barrel_FMN-bd"/>
</dbReference>
<dbReference type="PANTHER" id="PTHR43812:SF2">
    <property type="entry name" value="FLAVIN REDUCTASE LIKE DOMAIN-CONTAINING PROTEIN"/>
    <property type="match status" value="1"/>
</dbReference>
<name>A0ABQ1H3Y4_9SPHN</name>
<gene>
    <name evidence="2" type="ORF">GCM10011395_28870</name>
</gene>
<dbReference type="Proteomes" id="UP000618591">
    <property type="component" value="Unassembled WGS sequence"/>
</dbReference>
<organism evidence="2 3">
    <name type="scientific">Sphingomonas psychrolutea</name>
    <dbReference type="NCBI Taxonomy" id="1259676"/>
    <lineage>
        <taxon>Bacteria</taxon>
        <taxon>Pseudomonadati</taxon>
        <taxon>Pseudomonadota</taxon>
        <taxon>Alphaproteobacteria</taxon>
        <taxon>Sphingomonadales</taxon>
        <taxon>Sphingomonadaceae</taxon>
        <taxon>Sphingomonas</taxon>
    </lineage>
</organism>
<dbReference type="SMART" id="SM00903">
    <property type="entry name" value="Flavin_Reduct"/>
    <property type="match status" value="1"/>
</dbReference>
<comment type="caution">
    <text evidence="2">The sequence shown here is derived from an EMBL/GenBank/DDBJ whole genome shotgun (WGS) entry which is preliminary data.</text>
</comment>
<accession>A0ABQ1H3Y4</accession>
<reference evidence="3" key="1">
    <citation type="journal article" date="2019" name="Int. J. Syst. Evol. Microbiol.">
        <title>The Global Catalogue of Microorganisms (GCM) 10K type strain sequencing project: providing services to taxonomists for standard genome sequencing and annotation.</title>
        <authorList>
            <consortium name="The Broad Institute Genomics Platform"/>
            <consortium name="The Broad Institute Genome Sequencing Center for Infectious Disease"/>
            <person name="Wu L."/>
            <person name="Ma J."/>
        </authorList>
    </citation>
    <scope>NUCLEOTIDE SEQUENCE [LARGE SCALE GENOMIC DNA]</scope>
    <source>
        <strain evidence="3">CGMCC 1.10106</strain>
    </source>
</reference>